<dbReference type="AlphaFoldDB" id="T0YEK7"/>
<evidence type="ECO:0000256" key="1">
    <source>
        <dbReference type="SAM" id="Phobius"/>
    </source>
</evidence>
<proteinExistence type="predicted"/>
<reference evidence="2" key="1">
    <citation type="submission" date="2013-08" db="EMBL/GenBank/DDBJ databases">
        <authorList>
            <person name="Mendez C."/>
            <person name="Richter M."/>
            <person name="Ferrer M."/>
            <person name="Sanchez J."/>
        </authorList>
    </citation>
    <scope>NUCLEOTIDE SEQUENCE</scope>
</reference>
<sequence length="82" mass="8749">MKFVPKNIYGKVMAFLKVFLGGASPAMAGVFSAVALFLPVQSILLYIGITVFPVGGMAFLVLPKFIAMTDNPPQDPIAKTET</sequence>
<comment type="caution">
    <text evidence="2">The sequence shown here is derived from an EMBL/GenBank/DDBJ whole genome shotgun (WGS) entry which is preliminary data.</text>
</comment>
<feature type="transmembrane region" description="Helical" evidence="1">
    <location>
        <begin position="12"/>
        <end position="37"/>
    </location>
</feature>
<accession>T0YEK7</accession>
<reference evidence="2" key="2">
    <citation type="journal article" date="2014" name="ISME J.">
        <title>Microbial stratification in low pH oxic and suboxic macroscopic growths along an acid mine drainage.</title>
        <authorList>
            <person name="Mendez-Garcia C."/>
            <person name="Mesa V."/>
            <person name="Sprenger R.R."/>
            <person name="Richter M."/>
            <person name="Diez M.S."/>
            <person name="Solano J."/>
            <person name="Bargiela R."/>
            <person name="Golyshina O.V."/>
            <person name="Manteca A."/>
            <person name="Ramos J.L."/>
            <person name="Gallego J.R."/>
            <person name="Llorente I."/>
            <person name="Martins Dos Santos V.A."/>
            <person name="Jensen O.N."/>
            <person name="Pelaez A.I."/>
            <person name="Sanchez J."/>
            <person name="Ferrer M."/>
        </authorList>
    </citation>
    <scope>NUCLEOTIDE SEQUENCE</scope>
</reference>
<protein>
    <submittedName>
        <fullName evidence="2">Major facilitator superfamily permease</fullName>
    </submittedName>
</protein>
<evidence type="ECO:0000313" key="2">
    <source>
        <dbReference type="EMBL" id="EQD30277.1"/>
    </source>
</evidence>
<feature type="transmembrane region" description="Helical" evidence="1">
    <location>
        <begin position="43"/>
        <end position="62"/>
    </location>
</feature>
<keyword evidence="1" id="KW-0812">Transmembrane</keyword>
<organism evidence="2">
    <name type="scientific">mine drainage metagenome</name>
    <dbReference type="NCBI Taxonomy" id="410659"/>
    <lineage>
        <taxon>unclassified sequences</taxon>
        <taxon>metagenomes</taxon>
        <taxon>ecological metagenomes</taxon>
    </lineage>
</organism>
<keyword evidence="1" id="KW-1133">Transmembrane helix</keyword>
<dbReference type="EMBL" id="AUZY01012370">
    <property type="protein sequence ID" value="EQD30277.1"/>
    <property type="molecule type" value="Genomic_DNA"/>
</dbReference>
<keyword evidence="1" id="KW-0472">Membrane</keyword>
<gene>
    <name evidence="2" type="ORF">B1B_18483</name>
</gene>
<name>T0YEK7_9ZZZZ</name>